<dbReference type="PANTHER" id="PTHR33121:SF70">
    <property type="entry name" value="SIGNALING PROTEIN YKOW"/>
    <property type="match status" value="1"/>
</dbReference>
<dbReference type="FunFam" id="3.40.50.2300:FF:000777">
    <property type="match status" value="1"/>
</dbReference>
<proteinExistence type="predicted"/>
<accession>A0A7Y4IP84</accession>
<name>A0A7Y4IP84_MYXXA</name>
<dbReference type="SMART" id="SM00448">
    <property type="entry name" value="REC"/>
    <property type="match status" value="1"/>
</dbReference>
<dbReference type="CDD" id="cd01949">
    <property type="entry name" value="GGDEF"/>
    <property type="match status" value="1"/>
</dbReference>
<dbReference type="GO" id="GO:0000160">
    <property type="term" value="P:phosphorelay signal transduction system"/>
    <property type="evidence" value="ECO:0007669"/>
    <property type="project" value="InterPro"/>
</dbReference>
<evidence type="ECO:0000313" key="5">
    <source>
        <dbReference type="EMBL" id="NOJ82225.1"/>
    </source>
</evidence>
<evidence type="ECO:0000259" key="3">
    <source>
        <dbReference type="PROSITE" id="PS50110"/>
    </source>
</evidence>
<dbReference type="Gene3D" id="3.40.50.2300">
    <property type="match status" value="1"/>
</dbReference>
<dbReference type="InterPro" id="IPR001789">
    <property type="entry name" value="Sig_transdc_resp-reg_receiver"/>
</dbReference>
<feature type="region of interest" description="Disordered" evidence="2">
    <location>
        <begin position="1"/>
        <end position="32"/>
    </location>
</feature>
<dbReference type="SUPFAM" id="SSF55073">
    <property type="entry name" value="Nucleotide cyclase"/>
    <property type="match status" value="1"/>
</dbReference>
<sequence length="342" mass="36870">MGFEAVNPGGAPKSGREKFTREGGTVGVRRKRVGKAGQPPTVLVVEPRAADLEQTRLLLAEAGFRVVPVTRFDAAVPLFEVIRPAAVLLAAQAPDFAAVQVARRLRQLSQGAVPLLYLVDERDAEARRYCLERGQCVDLVPRSGSGSELATKLHAQLKLKDAVLRAAAGEEAGTAQALHDPVTGLYNRPFLLELISLEARRAERYGGGFSVVAAEVGGWSAFRKEFGRGMAERLLVYSAVVLGQTVRDADAVARVGDCQFALMLPGTPAESVQEVVSRVAARFDTARFQVEGKVVRTSLELGTVSFPDSVGTPTQLLSAAQQDMRRAREYRRMVGSTSRLSV</sequence>
<reference evidence="5 6" key="1">
    <citation type="submission" date="2020-05" db="EMBL/GenBank/DDBJ databases">
        <authorList>
            <person name="Whitworth D."/>
        </authorList>
    </citation>
    <scope>NUCLEOTIDE SEQUENCE [LARGE SCALE GENOMIC DNA]</scope>
    <source>
        <strain evidence="5 6">AM005</strain>
    </source>
</reference>
<gene>
    <name evidence="5" type="ORF">HNV28_28525</name>
</gene>
<evidence type="ECO:0000259" key="4">
    <source>
        <dbReference type="PROSITE" id="PS50887"/>
    </source>
</evidence>
<dbReference type="Proteomes" id="UP000533080">
    <property type="component" value="Unassembled WGS sequence"/>
</dbReference>
<dbReference type="InterPro" id="IPR050706">
    <property type="entry name" value="Cyclic-di-GMP_PDE-like"/>
</dbReference>
<comment type="caution">
    <text evidence="1">Lacks conserved residue(s) required for the propagation of feature annotation.</text>
</comment>
<dbReference type="PANTHER" id="PTHR33121">
    <property type="entry name" value="CYCLIC DI-GMP PHOSPHODIESTERASE PDEF"/>
    <property type="match status" value="1"/>
</dbReference>
<dbReference type="Pfam" id="PF00990">
    <property type="entry name" value="GGDEF"/>
    <property type="match status" value="1"/>
</dbReference>
<dbReference type="InterPro" id="IPR043128">
    <property type="entry name" value="Rev_trsase/Diguanyl_cyclase"/>
</dbReference>
<dbReference type="GO" id="GO:0071111">
    <property type="term" value="F:cyclic-guanylate-specific phosphodiesterase activity"/>
    <property type="evidence" value="ECO:0007669"/>
    <property type="project" value="InterPro"/>
</dbReference>
<dbReference type="AlphaFoldDB" id="A0A7Y4IP84"/>
<protein>
    <submittedName>
        <fullName evidence="5">Diguanylate cyclase</fullName>
    </submittedName>
</protein>
<evidence type="ECO:0000256" key="1">
    <source>
        <dbReference type="PROSITE-ProRule" id="PRU00169"/>
    </source>
</evidence>
<feature type="domain" description="Response regulatory" evidence="3">
    <location>
        <begin position="41"/>
        <end position="157"/>
    </location>
</feature>
<dbReference type="InterPro" id="IPR000160">
    <property type="entry name" value="GGDEF_dom"/>
</dbReference>
<dbReference type="InterPro" id="IPR011006">
    <property type="entry name" value="CheY-like_superfamily"/>
</dbReference>
<dbReference type="NCBIfam" id="TIGR00254">
    <property type="entry name" value="GGDEF"/>
    <property type="match status" value="1"/>
</dbReference>
<comment type="caution">
    <text evidence="5">The sequence shown here is derived from an EMBL/GenBank/DDBJ whole genome shotgun (WGS) entry which is preliminary data.</text>
</comment>
<feature type="domain" description="GGDEF" evidence="4">
    <location>
        <begin position="207"/>
        <end position="342"/>
    </location>
</feature>
<dbReference type="SMART" id="SM00267">
    <property type="entry name" value="GGDEF"/>
    <property type="match status" value="1"/>
</dbReference>
<dbReference type="SUPFAM" id="SSF52172">
    <property type="entry name" value="CheY-like"/>
    <property type="match status" value="1"/>
</dbReference>
<dbReference type="PROSITE" id="PS50887">
    <property type="entry name" value="GGDEF"/>
    <property type="match status" value="1"/>
</dbReference>
<organism evidence="5 6">
    <name type="scientific">Myxococcus xanthus</name>
    <dbReference type="NCBI Taxonomy" id="34"/>
    <lineage>
        <taxon>Bacteria</taxon>
        <taxon>Pseudomonadati</taxon>
        <taxon>Myxococcota</taxon>
        <taxon>Myxococcia</taxon>
        <taxon>Myxococcales</taxon>
        <taxon>Cystobacterineae</taxon>
        <taxon>Myxococcaceae</taxon>
        <taxon>Myxococcus</taxon>
    </lineage>
</organism>
<evidence type="ECO:0000256" key="2">
    <source>
        <dbReference type="SAM" id="MobiDB-lite"/>
    </source>
</evidence>
<evidence type="ECO:0000313" key="6">
    <source>
        <dbReference type="Proteomes" id="UP000533080"/>
    </source>
</evidence>
<dbReference type="PROSITE" id="PS50110">
    <property type="entry name" value="RESPONSE_REGULATORY"/>
    <property type="match status" value="1"/>
</dbReference>
<dbReference type="EMBL" id="JABFNT010000118">
    <property type="protein sequence ID" value="NOJ82225.1"/>
    <property type="molecule type" value="Genomic_DNA"/>
</dbReference>
<dbReference type="Gene3D" id="3.30.70.270">
    <property type="match status" value="1"/>
</dbReference>
<dbReference type="InterPro" id="IPR029787">
    <property type="entry name" value="Nucleotide_cyclase"/>
</dbReference>